<dbReference type="UniPathway" id="UPA00143"/>
<gene>
    <name evidence="11" type="ORF">PHAVU_011G115900g</name>
</gene>
<dbReference type="Gramene" id="ESW04678">
    <property type="protein sequence ID" value="ESW04678"/>
    <property type="gene ID" value="PHAVU_011G115900g"/>
</dbReference>
<dbReference type="InterPro" id="IPR001841">
    <property type="entry name" value="Znf_RING"/>
</dbReference>
<dbReference type="OMA" id="ETAGECP"/>
<sequence length="143" mass="16191">MDSSPTPLPSMSSLSRNFLPGDSFYKKLSFINRFVIVVLLAILFFIVLVYFYLRYSSSSDPESDDIHGQEALRSSAVVTVVAETAGECPIYLKEMGEGELVKMIAYCRHIFHVECIDKWLETKVMCPICRYCETSAKVELLTV</sequence>
<evidence type="ECO:0000256" key="7">
    <source>
        <dbReference type="ARBA" id="ARBA00024209"/>
    </source>
</evidence>
<dbReference type="InterPro" id="IPR013083">
    <property type="entry name" value="Znf_RING/FYVE/PHD"/>
</dbReference>
<accession>V7AIL4</accession>
<dbReference type="GO" id="GO:0008270">
    <property type="term" value="F:zinc ion binding"/>
    <property type="evidence" value="ECO:0007669"/>
    <property type="project" value="UniProtKB-KW"/>
</dbReference>
<proteinExistence type="inferred from homology"/>
<evidence type="ECO:0000313" key="12">
    <source>
        <dbReference type="Proteomes" id="UP000000226"/>
    </source>
</evidence>
<dbReference type="InterPro" id="IPR053238">
    <property type="entry name" value="RING-H2_zinc_finger"/>
</dbReference>
<dbReference type="Pfam" id="PF13639">
    <property type="entry name" value="zf-RING_2"/>
    <property type="match status" value="1"/>
</dbReference>
<comment type="catalytic activity">
    <reaction evidence="1">
        <text>S-ubiquitinyl-[E2 ubiquitin-conjugating enzyme]-L-cysteine + [acceptor protein]-L-lysine = [E2 ubiquitin-conjugating enzyme]-L-cysteine + N(6)-ubiquitinyl-[acceptor protein]-L-lysine.</text>
        <dbReference type="EC" id="2.3.2.27"/>
    </reaction>
</comment>
<keyword evidence="5" id="KW-0833">Ubl conjugation pathway</keyword>
<keyword evidence="6" id="KW-0862">Zinc</keyword>
<dbReference type="OrthoDB" id="1730639at2759"/>
<keyword evidence="12" id="KW-1185">Reference proteome</keyword>
<evidence type="ECO:0000259" key="10">
    <source>
        <dbReference type="PROSITE" id="PS50089"/>
    </source>
</evidence>
<dbReference type="Proteomes" id="UP000000226">
    <property type="component" value="Chromosome 11"/>
</dbReference>
<keyword evidence="9" id="KW-1133">Transmembrane helix</keyword>
<name>V7AIL4_PHAVU</name>
<keyword evidence="9" id="KW-0812">Transmembrane</keyword>
<feature type="domain" description="RING-type" evidence="10">
    <location>
        <begin position="88"/>
        <end position="130"/>
    </location>
</feature>
<organism evidence="11 12">
    <name type="scientific">Phaseolus vulgaris</name>
    <name type="common">Kidney bean</name>
    <name type="synonym">French bean</name>
    <dbReference type="NCBI Taxonomy" id="3885"/>
    <lineage>
        <taxon>Eukaryota</taxon>
        <taxon>Viridiplantae</taxon>
        <taxon>Streptophyta</taxon>
        <taxon>Embryophyta</taxon>
        <taxon>Tracheophyta</taxon>
        <taxon>Spermatophyta</taxon>
        <taxon>Magnoliopsida</taxon>
        <taxon>eudicotyledons</taxon>
        <taxon>Gunneridae</taxon>
        <taxon>Pentapetalae</taxon>
        <taxon>rosids</taxon>
        <taxon>fabids</taxon>
        <taxon>Fabales</taxon>
        <taxon>Fabaceae</taxon>
        <taxon>Papilionoideae</taxon>
        <taxon>50 kb inversion clade</taxon>
        <taxon>NPAAA clade</taxon>
        <taxon>indigoferoid/millettioid clade</taxon>
        <taxon>Phaseoleae</taxon>
        <taxon>Phaseolus</taxon>
    </lineage>
</organism>
<keyword evidence="3" id="KW-0479">Metal-binding</keyword>
<dbReference type="SUPFAM" id="SSF57850">
    <property type="entry name" value="RING/U-box"/>
    <property type="match status" value="1"/>
</dbReference>
<evidence type="ECO:0000256" key="5">
    <source>
        <dbReference type="ARBA" id="ARBA00022786"/>
    </source>
</evidence>
<dbReference type="EC" id="2.3.2.27" evidence="2"/>
<evidence type="ECO:0000256" key="1">
    <source>
        <dbReference type="ARBA" id="ARBA00000900"/>
    </source>
</evidence>
<dbReference type="eggNOG" id="KOG0800">
    <property type="taxonomic scope" value="Eukaryota"/>
</dbReference>
<protein>
    <recommendedName>
        <fullName evidence="2">RING-type E3 ubiquitin transferase</fullName>
        <ecNumber evidence="2">2.3.2.27</ecNumber>
    </recommendedName>
</protein>
<dbReference type="PROSITE" id="PS50089">
    <property type="entry name" value="ZF_RING_2"/>
    <property type="match status" value="1"/>
</dbReference>
<keyword evidence="9" id="KW-0472">Membrane</keyword>
<evidence type="ECO:0000256" key="6">
    <source>
        <dbReference type="ARBA" id="ARBA00022833"/>
    </source>
</evidence>
<dbReference type="PANTHER" id="PTHR14155">
    <property type="entry name" value="RING FINGER DOMAIN-CONTAINING"/>
    <property type="match status" value="1"/>
</dbReference>
<comment type="similarity">
    <text evidence="7">Belongs to the RING-type zinc finger family. ATL subfamily.</text>
</comment>
<dbReference type="Gene3D" id="3.30.40.10">
    <property type="entry name" value="Zinc/RING finger domain, C3HC4 (zinc finger)"/>
    <property type="match status" value="1"/>
</dbReference>
<evidence type="ECO:0000256" key="3">
    <source>
        <dbReference type="ARBA" id="ARBA00022723"/>
    </source>
</evidence>
<evidence type="ECO:0000256" key="2">
    <source>
        <dbReference type="ARBA" id="ARBA00012483"/>
    </source>
</evidence>
<evidence type="ECO:0000313" key="11">
    <source>
        <dbReference type="EMBL" id="ESW04678.1"/>
    </source>
</evidence>
<dbReference type="EMBL" id="CM002298">
    <property type="protein sequence ID" value="ESW04678.1"/>
    <property type="molecule type" value="Genomic_DNA"/>
</dbReference>
<keyword evidence="4 8" id="KW-0863">Zinc-finger</keyword>
<evidence type="ECO:0000256" key="9">
    <source>
        <dbReference type="SAM" id="Phobius"/>
    </source>
</evidence>
<evidence type="ECO:0000256" key="4">
    <source>
        <dbReference type="ARBA" id="ARBA00022771"/>
    </source>
</evidence>
<dbReference type="GO" id="GO:0016567">
    <property type="term" value="P:protein ubiquitination"/>
    <property type="evidence" value="ECO:0007669"/>
    <property type="project" value="UniProtKB-UniPathway"/>
</dbReference>
<reference evidence="12" key="1">
    <citation type="journal article" date="2014" name="Nat. Genet.">
        <title>A reference genome for common bean and genome-wide analysis of dual domestications.</title>
        <authorList>
            <person name="Schmutz J."/>
            <person name="McClean P.E."/>
            <person name="Mamidi S."/>
            <person name="Wu G.A."/>
            <person name="Cannon S.B."/>
            <person name="Grimwood J."/>
            <person name="Jenkins J."/>
            <person name="Shu S."/>
            <person name="Song Q."/>
            <person name="Chavarro C."/>
            <person name="Torres-Torres M."/>
            <person name="Geffroy V."/>
            <person name="Moghaddam S.M."/>
            <person name="Gao D."/>
            <person name="Abernathy B."/>
            <person name="Barry K."/>
            <person name="Blair M."/>
            <person name="Brick M.A."/>
            <person name="Chovatia M."/>
            <person name="Gepts P."/>
            <person name="Goodstein D.M."/>
            <person name="Gonzales M."/>
            <person name="Hellsten U."/>
            <person name="Hyten D.L."/>
            <person name="Jia G."/>
            <person name="Kelly J.D."/>
            <person name="Kudrna D."/>
            <person name="Lee R."/>
            <person name="Richard M.M."/>
            <person name="Miklas P.N."/>
            <person name="Osorno J.M."/>
            <person name="Rodrigues J."/>
            <person name="Thareau V."/>
            <person name="Urrea C.A."/>
            <person name="Wang M."/>
            <person name="Yu Y."/>
            <person name="Zhang M."/>
            <person name="Wing R.A."/>
            <person name="Cregan P.B."/>
            <person name="Rokhsar D.S."/>
            <person name="Jackson S.A."/>
        </authorList>
    </citation>
    <scope>NUCLEOTIDE SEQUENCE [LARGE SCALE GENOMIC DNA]</scope>
    <source>
        <strain evidence="12">cv. G19833</strain>
    </source>
</reference>
<dbReference type="PANTHER" id="PTHR14155:SF610">
    <property type="entry name" value="OS01G0755700 PROTEIN"/>
    <property type="match status" value="1"/>
</dbReference>
<evidence type="ECO:0000256" key="8">
    <source>
        <dbReference type="PROSITE-ProRule" id="PRU00175"/>
    </source>
</evidence>
<dbReference type="AlphaFoldDB" id="V7AIL4"/>
<feature type="transmembrane region" description="Helical" evidence="9">
    <location>
        <begin position="30"/>
        <end position="53"/>
    </location>
</feature>
<dbReference type="GO" id="GO:0061630">
    <property type="term" value="F:ubiquitin protein ligase activity"/>
    <property type="evidence" value="ECO:0007669"/>
    <property type="project" value="UniProtKB-EC"/>
</dbReference>